<dbReference type="InterPro" id="IPR050515">
    <property type="entry name" value="Beta-lactam/transpept"/>
</dbReference>
<dbReference type="RefSeq" id="WP_077244612.1">
    <property type="nucleotide sequence ID" value="NZ_MUZR01000046.1"/>
</dbReference>
<reference evidence="17 18" key="1">
    <citation type="submission" date="2017-02" db="EMBL/GenBank/DDBJ databases">
        <title>Genomic diversity within the haloalkaliphilic genus Thioalkalivibrio.</title>
        <authorList>
            <person name="Ahn A.-C."/>
            <person name="Meier-Kolthoff J."/>
            <person name="Overmars L."/>
            <person name="Richter M."/>
            <person name="Woyke T."/>
            <person name="Sorokin D.Y."/>
            <person name="Muyzer G."/>
        </authorList>
    </citation>
    <scope>NUCLEOTIDE SEQUENCE [LARGE SCALE GENOMIC DNA]</scope>
    <source>
        <strain evidence="17 18">HL17</strain>
    </source>
</reference>
<dbReference type="InterPro" id="IPR012338">
    <property type="entry name" value="Beta-lactam/transpept-like"/>
</dbReference>
<dbReference type="Gene3D" id="3.30.1390.30">
    <property type="entry name" value="Penicillin-binding protein 2a, domain 3"/>
    <property type="match status" value="1"/>
</dbReference>
<dbReference type="NCBIfam" id="TIGR03423">
    <property type="entry name" value="pbp2_mrdA"/>
    <property type="match status" value="1"/>
</dbReference>
<dbReference type="InterPro" id="IPR036138">
    <property type="entry name" value="PBP_dimer_sf"/>
</dbReference>
<keyword evidence="7 14" id="KW-0812">Transmembrane</keyword>
<evidence type="ECO:0000256" key="8">
    <source>
        <dbReference type="ARBA" id="ARBA00022801"/>
    </source>
</evidence>
<comment type="catalytic activity">
    <reaction evidence="14">
        <text>Preferential cleavage: (Ac)2-L-Lys-D-Ala-|-D-Ala. Also transpeptidation of peptidyl-alanyl moieties that are N-acyl substituents of D-alanine.</text>
        <dbReference type="EC" id="3.4.16.4"/>
    </reaction>
</comment>
<evidence type="ECO:0000313" key="17">
    <source>
        <dbReference type="EMBL" id="OOC09527.1"/>
    </source>
</evidence>
<keyword evidence="12 14" id="KW-0472">Membrane</keyword>
<dbReference type="PANTHER" id="PTHR30627">
    <property type="entry name" value="PEPTIDOGLYCAN D,D-TRANSPEPTIDASE"/>
    <property type="match status" value="1"/>
</dbReference>
<dbReference type="GO" id="GO:0071555">
    <property type="term" value="P:cell wall organization"/>
    <property type="evidence" value="ECO:0007669"/>
    <property type="project" value="UniProtKB-KW"/>
</dbReference>
<evidence type="ECO:0000313" key="18">
    <source>
        <dbReference type="Proteomes" id="UP000189177"/>
    </source>
</evidence>
<evidence type="ECO:0000256" key="1">
    <source>
        <dbReference type="ARBA" id="ARBA00004167"/>
    </source>
</evidence>
<evidence type="ECO:0000256" key="12">
    <source>
        <dbReference type="ARBA" id="ARBA00023136"/>
    </source>
</evidence>
<dbReference type="SUPFAM" id="SSF56601">
    <property type="entry name" value="beta-lactamase/transpeptidase-like"/>
    <property type="match status" value="1"/>
</dbReference>
<dbReference type="STRING" id="252474.B1A74_10510"/>
<dbReference type="Gene3D" id="3.40.710.10">
    <property type="entry name" value="DD-peptidase/beta-lactamase superfamily"/>
    <property type="match status" value="1"/>
</dbReference>
<keyword evidence="11 14" id="KW-1133">Transmembrane helix</keyword>
<keyword evidence="3 14" id="KW-1003">Cell membrane</keyword>
<keyword evidence="9 14" id="KW-0133">Cell shape</keyword>
<dbReference type="GO" id="GO:0008360">
    <property type="term" value="P:regulation of cell shape"/>
    <property type="evidence" value="ECO:0007669"/>
    <property type="project" value="UniProtKB-KW"/>
</dbReference>
<keyword evidence="6 14" id="KW-0645">Protease</keyword>
<dbReference type="InterPro" id="IPR005311">
    <property type="entry name" value="PBP_dimer"/>
</dbReference>
<dbReference type="UniPathway" id="UPA00219"/>
<comment type="similarity">
    <text evidence="14">Belongs to the transpeptidase family. MrdA subfamily.</text>
</comment>
<comment type="caution">
    <text evidence="17">The sequence shown here is derived from an EMBL/GenBank/DDBJ whole genome shotgun (WGS) entry which is preliminary data.</text>
</comment>
<keyword evidence="13 14" id="KW-0961">Cell wall biogenesis/degradation</keyword>
<evidence type="ECO:0000256" key="13">
    <source>
        <dbReference type="ARBA" id="ARBA00023316"/>
    </source>
</evidence>
<evidence type="ECO:0000256" key="14">
    <source>
        <dbReference type="HAMAP-Rule" id="MF_02081"/>
    </source>
</evidence>
<feature type="active site" description="Acyl-ester intermediate" evidence="14">
    <location>
        <position position="326"/>
    </location>
</feature>
<dbReference type="Gene3D" id="3.90.1310.10">
    <property type="entry name" value="Penicillin-binding protein 2a (Domain 2)"/>
    <property type="match status" value="1"/>
</dbReference>
<evidence type="ECO:0000259" key="16">
    <source>
        <dbReference type="Pfam" id="PF03717"/>
    </source>
</evidence>
<protein>
    <recommendedName>
        <fullName evidence="14">Peptidoglycan D,D-transpeptidase MrdA</fullName>
        <ecNumber evidence="14">3.4.16.4</ecNumber>
    </recommendedName>
    <alternativeName>
        <fullName evidence="14">Penicillin-binding protein 2</fullName>
        <shortName evidence="14">PBP-2</shortName>
    </alternativeName>
</protein>
<evidence type="ECO:0000256" key="7">
    <source>
        <dbReference type="ARBA" id="ARBA00022692"/>
    </source>
</evidence>
<dbReference type="InterPro" id="IPR017790">
    <property type="entry name" value="Penicillin-binding_protein_2"/>
</dbReference>
<accession>A0A1V2ZWL7</accession>
<feature type="domain" description="Penicillin-binding protein transpeptidase" evidence="15">
    <location>
        <begin position="267"/>
        <end position="610"/>
    </location>
</feature>
<evidence type="ECO:0000259" key="15">
    <source>
        <dbReference type="Pfam" id="PF00905"/>
    </source>
</evidence>
<evidence type="ECO:0000256" key="5">
    <source>
        <dbReference type="ARBA" id="ARBA00022645"/>
    </source>
</evidence>
<evidence type="ECO:0000256" key="10">
    <source>
        <dbReference type="ARBA" id="ARBA00022984"/>
    </source>
</evidence>
<keyword evidence="10 14" id="KW-0573">Peptidoglycan synthesis</keyword>
<evidence type="ECO:0000256" key="11">
    <source>
        <dbReference type="ARBA" id="ARBA00022989"/>
    </source>
</evidence>
<evidence type="ECO:0000256" key="2">
    <source>
        <dbReference type="ARBA" id="ARBA00004236"/>
    </source>
</evidence>
<comment type="subcellular location">
    <subcellularLocation>
        <location evidence="14">Cell inner membrane</location>
        <topology evidence="14">Single-pass membrane protein</topology>
    </subcellularLocation>
    <subcellularLocation>
        <location evidence="2">Cell membrane</location>
    </subcellularLocation>
    <subcellularLocation>
        <location evidence="1">Membrane</location>
        <topology evidence="1">Single-pass membrane protein</topology>
    </subcellularLocation>
</comment>
<keyword evidence="4 14" id="KW-0997">Cell inner membrane</keyword>
<dbReference type="GO" id="GO:0009252">
    <property type="term" value="P:peptidoglycan biosynthetic process"/>
    <property type="evidence" value="ECO:0007669"/>
    <property type="project" value="UniProtKB-UniRule"/>
</dbReference>
<evidence type="ECO:0000256" key="3">
    <source>
        <dbReference type="ARBA" id="ARBA00022475"/>
    </source>
</evidence>
<dbReference type="AlphaFoldDB" id="A0A1V2ZWL7"/>
<dbReference type="EMBL" id="MUZR01000046">
    <property type="protein sequence ID" value="OOC09527.1"/>
    <property type="molecule type" value="Genomic_DNA"/>
</dbReference>
<dbReference type="SUPFAM" id="SSF56519">
    <property type="entry name" value="Penicillin binding protein dimerisation domain"/>
    <property type="match status" value="1"/>
</dbReference>
<keyword evidence="5 14" id="KW-0121">Carboxypeptidase</keyword>
<dbReference type="Proteomes" id="UP000189177">
    <property type="component" value="Unassembled WGS sequence"/>
</dbReference>
<comment type="function">
    <text evidence="14">Catalyzes cross-linking of the peptidoglycan cell wall.</text>
</comment>
<dbReference type="GO" id="GO:0009002">
    <property type="term" value="F:serine-type D-Ala-D-Ala carboxypeptidase activity"/>
    <property type="evidence" value="ECO:0007669"/>
    <property type="project" value="UniProtKB-UniRule"/>
</dbReference>
<dbReference type="PANTHER" id="PTHR30627:SF2">
    <property type="entry name" value="PEPTIDOGLYCAN D,D-TRANSPEPTIDASE MRDA"/>
    <property type="match status" value="1"/>
</dbReference>
<gene>
    <name evidence="14" type="primary">mrdA</name>
    <name evidence="17" type="ORF">B1A74_10510</name>
</gene>
<dbReference type="Pfam" id="PF00905">
    <property type="entry name" value="Transpeptidase"/>
    <property type="match status" value="1"/>
</dbReference>
<evidence type="ECO:0000256" key="6">
    <source>
        <dbReference type="ARBA" id="ARBA00022670"/>
    </source>
</evidence>
<keyword evidence="18" id="KW-1185">Reference proteome</keyword>
<evidence type="ECO:0000256" key="4">
    <source>
        <dbReference type="ARBA" id="ARBA00022519"/>
    </source>
</evidence>
<feature type="domain" description="Penicillin-binding protein dimerisation" evidence="16">
    <location>
        <begin position="64"/>
        <end position="235"/>
    </location>
</feature>
<dbReference type="GO" id="GO:0006508">
    <property type="term" value="P:proteolysis"/>
    <property type="evidence" value="ECO:0007669"/>
    <property type="project" value="UniProtKB-KW"/>
</dbReference>
<dbReference type="HAMAP" id="MF_02081">
    <property type="entry name" value="MrdA_transpept"/>
    <property type="match status" value="1"/>
</dbReference>
<dbReference type="OrthoDB" id="9766847at2"/>
<organism evidence="17 18">
    <name type="scientific">Thioalkalivibrio halophilus</name>
    <dbReference type="NCBI Taxonomy" id="252474"/>
    <lineage>
        <taxon>Bacteria</taxon>
        <taxon>Pseudomonadati</taxon>
        <taxon>Pseudomonadota</taxon>
        <taxon>Gammaproteobacteria</taxon>
        <taxon>Chromatiales</taxon>
        <taxon>Ectothiorhodospiraceae</taxon>
        <taxon>Thioalkalivibrio</taxon>
    </lineage>
</organism>
<comment type="caution">
    <text evidence="14">Lacks conserved residue(s) required for the propagation of feature annotation.</text>
</comment>
<dbReference type="InterPro" id="IPR001460">
    <property type="entry name" value="PCN-bd_Tpept"/>
</dbReference>
<dbReference type="GO" id="GO:0071972">
    <property type="term" value="F:peptidoglycan L,D-transpeptidase activity"/>
    <property type="evidence" value="ECO:0007669"/>
    <property type="project" value="TreeGrafter"/>
</dbReference>
<evidence type="ECO:0000256" key="9">
    <source>
        <dbReference type="ARBA" id="ARBA00022960"/>
    </source>
</evidence>
<dbReference type="GO" id="GO:0005886">
    <property type="term" value="C:plasma membrane"/>
    <property type="evidence" value="ECO:0007669"/>
    <property type="project" value="UniProtKB-SubCell"/>
</dbReference>
<dbReference type="EC" id="3.4.16.4" evidence="14"/>
<name>A0A1V2ZWL7_9GAMM</name>
<proteinExistence type="inferred from homology"/>
<keyword evidence="8 14" id="KW-0378">Hydrolase</keyword>
<dbReference type="Pfam" id="PF03717">
    <property type="entry name" value="PBP_dimer"/>
    <property type="match status" value="1"/>
</dbReference>
<sequence>MDERDAYGQEQHDHRRFVARVVLSLVLLAAVLGLIGWHTASLQVGAHEHYTTLSENNRLRIEPIAPSRGVIRDRNGVLLAGNRASYQLEVTVEQADDLDRLLERLEDFVELSDADLERFRRGVEQRRPFQPVLLKAGLDDETVAHLAVSRHELPGVEIEARPMRYYPAGEAFTHVVGYVGRITREDLQRVDQRAYAGVSHIGKTGIEQHYEELLHGRPGHRQVEVNAQGRTIRELEVSPPTAGTDIHLTLDYNLQLAARRALGDQRGAIVAIEPASGDVLAMVSAPGFDAEPFVKGQSQEEFSALRDHPGRPLFNRVLHGQYPPGSTIKPIVALAGLHEEATTADREMFARGYYQIPGHERRYRDWRREGHGLVDMSRAIAVSSDVYFYDLAHDMGIDRITPMLEAFGIGEPTGIDLSGERTGIRPGRDWKRATHGTVWYPGETLITAIGQGYMLSTPLQMADFTTTLANRGERVSPRLLRAMGDGREQEIGETLLPDYRQPVALDEAHWDVIHESLVEAVHEPHGTAWGGVGSTRPEYTIAGKTGTSQVFSLGEDEEYDEDELARHLWDHALFTGYAPADNPQIAVAVLVEHGGSGGRVAAPKAREVMDAWLLGGGGMRLPVEEAGE</sequence>
<comment type="pathway">
    <text evidence="14">Cell wall biogenesis; peptidoglycan biosynthesis.</text>
</comment>
<feature type="transmembrane region" description="Helical" evidence="14">
    <location>
        <begin position="21"/>
        <end position="40"/>
    </location>
</feature>
<dbReference type="GO" id="GO:0008658">
    <property type="term" value="F:penicillin binding"/>
    <property type="evidence" value="ECO:0007669"/>
    <property type="project" value="UniProtKB-UniRule"/>
</dbReference>